<evidence type="ECO:0000256" key="4">
    <source>
        <dbReference type="ARBA" id="ARBA00022691"/>
    </source>
</evidence>
<feature type="domain" description="DUF7814" evidence="7">
    <location>
        <begin position="231"/>
        <end position="352"/>
    </location>
</feature>
<organism evidence="8">
    <name type="scientific">Candidatus Methanophaga sp. ANME-1 ERB7</name>
    <dbReference type="NCBI Taxonomy" id="2759913"/>
    <lineage>
        <taxon>Archaea</taxon>
        <taxon>Methanobacteriati</taxon>
        <taxon>Methanobacteriota</taxon>
        <taxon>Stenosarchaea group</taxon>
        <taxon>Methanomicrobia</taxon>
        <taxon>Candidatus Methanophagales</taxon>
        <taxon>Candidatus Methanophagaceae</taxon>
        <taxon>Candidatus Methanophaga</taxon>
    </lineage>
</organism>
<dbReference type="Gene3D" id="3.40.50.150">
    <property type="entry name" value="Vaccinia Virus protein VP39"/>
    <property type="match status" value="1"/>
</dbReference>
<dbReference type="InterPro" id="IPR011639">
    <property type="entry name" value="MethylTrfase_TaqI-like_dom"/>
</dbReference>
<dbReference type="SUPFAM" id="SSF53335">
    <property type="entry name" value="S-adenosyl-L-methionine-dependent methyltransferases"/>
    <property type="match status" value="1"/>
</dbReference>
<evidence type="ECO:0000259" key="7">
    <source>
        <dbReference type="Pfam" id="PF25120"/>
    </source>
</evidence>
<dbReference type="PANTHER" id="PTHR33841:SF1">
    <property type="entry name" value="DNA METHYLTRANSFERASE A"/>
    <property type="match status" value="1"/>
</dbReference>
<keyword evidence="2" id="KW-0489">Methyltransferase</keyword>
<dbReference type="PANTHER" id="PTHR33841">
    <property type="entry name" value="DNA METHYLTRANSFERASE YEEA-RELATED"/>
    <property type="match status" value="1"/>
</dbReference>
<keyword evidence="3" id="KW-0808">Transferase</keyword>
<dbReference type="InterPro" id="IPR002052">
    <property type="entry name" value="DNA_methylase_N6_adenine_CS"/>
</dbReference>
<evidence type="ECO:0000259" key="6">
    <source>
        <dbReference type="Pfam" id="PF07669"/>
    </source>
</evidence>
<evidence type="ECO:0000256" key="2">
    <source>
        <dbReference type="ARBA" id="ARBA00022603"/>
    </source>
</evidence>
<comment type="catalytic activity">
    <reaction evidence="5">
        <text>a 2'-deoxyadenosine in DNA + S-adenosyl-L-methionine = an N(6)-methyl-2'-deoxyadenosine in DNA + S-adenosyl-L-homocysteine + H(+)</text>
        <dbReference type="Rhea" id="RHEA:15197"/>
        <dbReference type="Rhea" id="RHEA-COMP:12418"/>
        <dbReference type="Rhea" id="RHEA-COMP:12419"/>
        <dbReference type="ChEBI" id="CHEBI:15378"/>
        <dbReference type="ChEBI" id="CHEBI:57856"/>
        <dbReference type="ChEBI" id="CHEBI:59789"/>
        <dbReference type="ChEBI" id="CHEBI:90615"/>
        <dbReference type="ChEBI" id="CHEBI:90616"/>
        <dbReference type="EC" id="2.1.1.72"/>
    </reaction>
</comment>
<dbReference type="InterPro" id="IPR056716">
    <property type="entry name" value="DUF7814"/>
</dbReference>
<dbReference type="EC" id="2.1.1.72" evidence="1"/>
<dbReference type="InterPro" id="IPR029063">
    <property type="entry name" value="SAM-dependent_MTases_sf"/>
</dbReference>
<dbReference type="PRINTS" id="PR00507">
    <property type="entry name" value="N12N6MTFRASE"/>
</dbReference>
<evidence type="ECO:0000256" key="5">
    <source>
        <dbReference type="ARBA" id="ARBA00047942"/>
    </source>
</evidence>
<gene>
    <name evidence="8" type="ORF">BLAHKPKO_00011</name>
</gene>
<accession>A0A7G9ZCR3</accession>
<sequence>MNPANIVDDLIRDIKERLTLDGKNRVFEEGKELSSEFMKEKAEPEAFTKEFLIGKILDPLELEKLPEKSFETPKGHRSVDYRIKGKTGMFLVEAKPLNANLFEKSKDGGVNQIKGLFKLVEVKENYDFGVATDGLRWVFIDKNKEVVSDLNLETDYEQIRVFLVGKGKVISPKTEEEISKKFYDLYNALLHGGRYKDHENKQKTVSEVDGLVNNIIGVKEWAEKEQIAQVVMNRLIFIKFLQSKGIIGEDILKYLAEVKEDLLTPKLRQLFFGSLDRPKAERFDIDERFKDVPYLNGSLFVHTEVERKNIDYKVRAEILKNVLEFLDSFKFVHKEHLGNGDSVDPEILGYIFERAMTARDRKGTGAYYTPKSITKYISENTIYPCVIEKTNEILKTEKGYKDAELIRDIEELFILPATTLKEIWEKIILKLRVLDNACGSGAFLLAAANILFGLNKKINDKIGAENPDTTLKIIILVNNLYGVDINPNGIEIAKLRLWLWLADSYEPGYIKPLPNIDYNLRVGNSLIGYVDLSEFKSARLTLSDFLRDEEKPTLDKLLKERNDLIHEYKITWGEEAKELKSSVQELDVKISNLLNADLYQEFREKKIEINREEFLKLNPFHWGFEFYEVFALDKPKEERGFDVVIGNPPYVRADTQDADYQRQRELMERIGDYQTLYEKWDLFTAFIERSLKLLGKGGMFSYIVSNSFNTSKFADKSKKFIFENHCLKQIDFFKDITVFKGIGIENVILVVRKSGEKEKTRRILHTHSFENVEELEPSCDVNKTFRISPEIDFGDVFMGMELLGNICFLSKGMVIHAEERRYKGEFKKDDLISDKPTKINKKLYVEAKNIGRYKINKIKYLEWDTERSPKKLSRPTFQELYIHPKIIRGATVDGTYDKNGLVCNHSINVMVRYDDLKSVSNRSIENSIKKWTDKSRSALEEISLNFDLKYILTVLNSKFAKFYLNTIRRHRIEYYFYPDDFKRLPIKKVPLPSRRPFITLCDYMLFLNETEARRRTAKDLIDFIDKQVIDSLVYELYFKEKFEEDGLKTNLLGAVEPYLKETDNPGEIRDIVEKIKSDRRVMETISKIKSHKWVQIIE</sequence>
<evidence type="ECO:0000256" key="1">
    <source>
        <dbReference type="ARBA" id="ARBA00011900"/>
    </source>
</evidence>
<keyword evidence="4" id="KW-0949">S-adenosyl-L-methionine</keyword>
<proteinExistence type="predicted"/>
<name>A0A7G9ZCR3_9EURY</name>
<dbReference type="PROSITE" id="PS00092">
    <property type="entry name" value="N6_MTASE"/>
    <property type="match status" value="1"/>
</dbReference>
<reference evidence="8" key="1">
    <citation type="submission" date="2020-06" db="EMBL/GenBank/DDBJ databases">
        <title>Unique genomic features of the anaerobic methanotrophic archaea.</title>
        <authorList>
            <person name="Chadwick G.L."/>
            <person name="Skennerton C.T."/>
            <person name="Laso-Perez R."/>
            <person name="Leu A.O."/>
            <person name="Speth D.R."/>
            <person name="Yu H."/>
            <person name="Morgan-Lang C."/>
            <person name="Hatzenpichler R."/>
            <person name="Goudeau D."/>
            <person name="Malmstrom R."/>
            <person name="Brazelton W.J."/>
            <person name="Woyke T."/>
            <person name="Hallam S.J."/>
            <person name="Tyson G.W."/>
            <person name="Wegener G."/>
            <person name="Boetius A."/>
            <person name="Orphan V."/>
        </authorList>
    </citation>
    <scope>NUCLEOTIDE SEQUENCE</scope>
</reference>
<dbReference type="GO" id="GO:0003676">
    <property type="term" value="F:nucleic acid binding"/>
    <property type="evidence" value="ECO:0007669"/>
    <property type="project" value="InterPro"/>
</dbReference>
<protein>
    <recommendedName>
        <fullName evidence="1">site-specific DNA-methyltransferase (adenine-specific)</fullName>
        <ecNumber evidence="1">2.1.1.72</ecNumber>
    </recommendedName>
</protein>
<feature type="domain" description="Type II methyltransferase M.TaqI-like" evidence="6">
    <location>
        <begin position="478"/>
        <end position="739"/>
    </location>
</feature>
<dbReference type="InterPro" id="IPR050953">
    <property type="entry name" value="N4_N6_ade-DNA_methylase"/>
</dbReference>
<dbReference type="AlphaFoldDB" id="A0A7G9ZCR3"/>
<dbReference type="GO" id="GO:0006304">
    <property type="term" value="P:DNA modification"/>
    <property type="evidence" value="ECO:0007669"/>
    <property type="project" value="InterPro"/>
</dbReference>
<evidence type="ECO:0000313" key="8">
    <source>
        <dbReference type="EMBL" id="QNO58047.1"/>
    </source>
</evidence>
<dbReference type="Pfam" id="PF25120">
    <property type="entry name" value="DUF7814"/>
    <property type="match status" value="1"/>
</dbReference>
<dbReference type="EMBL" id="MT631712">
    <property type="protein sequence ID" value="QNO58047.1"/>
    <property type="molecule type" value="Genomic_DNA"/>
</dbReference>
<dbReference type="Pfam" id="PF07669">
    <property type="entry name" value="Eco57I"/>
    <property type="match status" value="1"/>
</dbReference>
<dbReference type="GO" id="GO:0009007">
    <property type="term" value="F:site-specific DNA-methyltransferase (adenine-specific) activity"/>
    <property type="evidence" value="ECO:0007669"/>
    <property type="project" value="UniProtKB-EC"/>
</dbReference>
<dbReference type="GO" id="GO:0032259">
    <property type="term" value="P:methylation"/>
    <property type="evidence" value="ECO:0007669"/>
    <property type="project" value="UniProtKB-KW"/>
</dbReference>
<evidence type="ECO:0000256" key="3">
    <source>
        <dbReference type="ARBA" id="ARBA00022679"/>
    </source>
</evidence>